<dbReference type="Proteomes" id="UP000823775">
    <property type="component" value="Unassembled WGS sequence"/>
</dbReference>
<keyword evidence="10" id="KW-0611">Plant defense</keyword>
<protein>
    <submittedName>
        <fullName evidence="17">Uncharacterized protein</fullName>
    </submittedName>
</protein>
<dbReference type="SUPFAM" id="SSF52540">
    <property type="entry name" value="P-loop containing nucleoside triphosphate hydrolases"/>
    <property type="match status" value="1"/>
</dbReference>
<dbReference type="Gene3D" id="1.10.8.430">
    <property type="entry name" value="Helical domain of apoptotic protease-activating factors"/>
    <property type="match status" value="1"/>
</dbReference>
<evidence type="ECO:0000259" key="14">
    <source>
        <dbReference type="Pfam" id="PF00931"/>
    </source>
</evidence>
<dbReference type="PANTHER" id="PTHR23155:SF1152">
    <property type="entry name" value="AAA+ ATPASE DOMAIN-CONTAINING PROTEIN"/>
    <property type="match status" value="1"/>
</dbReference>
<keyword evidence="11" id="KW-0067">ATP-binding</keyword>
<gene>
    <name evidence="17" type="ORF">HAX54_013901</name>
</gene>
<dbReference type="PANTHER" id="PTHR23155">
    <property type="entry name" value="DISEASE RESISTANCE PROTEIN RP"/>
    <property type="match status" value="1"/>
</dbReference>
<comment type="similarity">
    <text evidence="4">Belongs to the disease resistance NB-LRR family.</text>
</comment>
<dbReference type="InterPro" id="IPR042197">
    <property type="entry name" value="Apaf_helical"/>
</dbReference>
<sequence>MAAKCSMVRDDIYNLMKQENLDSWMIDQMDDASTRLARIGLFLWKLEEVHPKNAISAQLGALFVKAHKDFCKILAHIKDQPRRRSTIRILISNVLKIFKLDNNAETLKASEASRSTSQIISNVLEIVKPENIAERMEASKPSRSSSRISMEMVEFVKTLLDCTAWCLYGGHRHAPESVLKKKLPYLRVFLTLTAERCIEHEIMKDFFTHVEDVAYIAAQLSLLEFDSKRDSMFSKLLKRMSPFRPKLRQIYLSVLIGSKSSGSKTTMNANYMSDFLKALQEDLQELLSNDASLKVAFDDPVPWLQQGLSYLSGFLLDIASKCFPLKEFTSLRSHIEALAIETAILIYSSYDEEMDKTTKIDHALFHLQPKFNHVKVEVDLIQLLNRQATIIAPPQNLTDYIWEELIFLGNFLMDSLEQCKEHTKITDLLTLIQSVSSQACSVIKCLSHYSDQEDLAREINLSHFQLLLKFKYIKAAIAQMYPDISASSTPDQPKINLLNFLPINFEVIESYFTMLKSSKTSSSDIPMIHEILMGFHEYILSNLFLKDEIYLKVTVANDDKKFLYGLLLLVTYIFDPLAQGIGCMKKNNLLTVFGTNVIDAESAICLIYEDAVDSNKSRKVNLVLQFLAIAFKLIESEGSLLDLLKHKATLKAQIFDLIESAHEELVSVRSFLMDVLMHHTELNELHDLLMRTEVTAHRLAEISSSCYDSFIGGKIIEEMRLCLSDLQQETDSVKVEFRIACFQLVDASPHNMTDGEGLISFLLNHQDWLLNGDSCSIPFLKNQIPMVKEKLVYLGSFLADIVQYLDMHQELKDLVKRVQDRKYVCLFLTRDNIPSCYHMLYISDVKQLLKFVEAEVKMICLKVPDSSSYTFPRTNGLGFVNCFLGKLDELLSSKLDSIIDLKLQIRLVKKGLLCARSLSDHFAERFDEHDEVYSLIASVAEVAYKAEYIIDSCLTFSHPLWYKVHLISEVVENIKLVNKFFSETCKRKKIDETVSEVGNTSSNLLPSLSSNTPRASEEIEGFQDATNILKKQLLEGSPQLDVISLVGMPGIGKTTLAEKIYNDPIVASHFDVRAKCRVTQVYSWRDLLLTILNGVLEPVDRDEREDGKLADELHQFLLTKRFLVLIDDVWDSDVWDNFQTCFKDGRNGSRIILTTRLSNVADHAKCETEPYHLHLFSDDESWTLLQKEVFRGESCPPELVDVGFRIAKCCGGLPLFIVLVAGVLKEKPKKEELWKEIEECLGSQNIGSSEESTSMIGFSYKNLPNQLKPCFLYFGGFLKGKDIHVSKLTQLWIAEGFVEANMGKGPEEAAQGFLEDLISRNLVMEMEKKHNGKMKTCRIHDLLHKFCLEKAKQENFFLRINRFSEEDTFPTKPKEYRLFVYSYEDQIDLWQPSRSNVRSLLFNVINPGNFLWPRDISFIFDNFKLVKVLDLESFNIGGTFPSAIQSLIHLRYFAAQTSGNSIPSSIAKLWNLETFVVRGLGVEVILPSSLLKMAKLRHIHVKHRSSFSLYENMGESLANSQLDNLETFSTPRLSYGEDTEMILRKMPKLRKLSCIFVGTFGYSKILKRRSVLFPRLEFLSHLESLKLISNSCPAKLPHVFSFPSRLRELTLSKFRLPWNQISTIAELPNLETLKLLLRAFEGDEWEVNDSEFPELKYLELDDLNIAQWSVSKDAFPMLEHLVLTKCKKLKEIPSHFDDAISLRRIQVNWCSWRVANSSMEIQRMQREGMSNDVFTVTIHPLDWARGSSP</sequence>
<keyword evidence="13" id="KW-0472">Membrane</keyword>
<accession>A0ABS8TP10</accession>
<comment type="caution">
    <text evidence="17">The sequence shown here is derived from an EMBL/GenBank/DDBJ whole genome shotgun (WGS) entry which is preliminary data.</text>
</comment>
<evidence type="ECO:0000256" key="6">
    <source>
        <dbReference type="ARBA" id="ARBA00022614"/>
    </source>
</evidence>
<dbReference type="SUPFAM" id="SSF52058">
    <property type="entry name" value="L domain-like"/>
    <property type="match status" value="1"/>
</dbReference>
<reference evidence="17 18" key="1">
    <citation type="journal article" date="2021" name="BMC Genomics">
        <title>Datura genome reveals duplications of psychoactive alkaloid biosynthetic genes and high mutation rate following tissue culture.</title>
        <authorList>
            <person name="Rajewski A."/>
            <person name="Carter-House D."/>
            <person name="Stajich J."/>
            <person name="Litt A."/>
        </authorList>
    </citation>
    <scope>NUCLEOTIDE SEQUENCE [LARGE SCALE GENOMIC DNA]</scope>
    <source>
        <strain evidence="17">AR-01</strain>
    </source>
</reference>
<dbReference type="InterPro" id="IPR036388">
    <property type="entry name" value="WH-like_DNA-bd_sf"/>
</dbReference>
<dbReference type="InterPro" id="IPR021929">
    <property type="entry name" value="R1A-like_N"/>
</dbReference>
<name>A0ABS8TP10_DATST</name>
<evidence type="ECO:0000256" key="12">
    <source>
        <dbReference type="ARBA" id="ARBA00023054"/>
    </source>
</evidence>
<dbReference type="Pfam" id="PF23559">
    <property type="entry name" value="WHD_DRP"/>
    <property type="match status" value="1"/>
</dbReference>
<dbReference type="InterPro" id="IPR032675">
    <property type="entry name" value="LRR_dom_sf"/>
</dbReference>
<dbReference type="CDD" id="cd14798">
    <property type="entry name" value="RX-CC_like"/>
    <property type="match status" value="2"/>
</dbReference>
<evidence type="ECO:0000256" key="2">
    <source>
        <dbReference type="ARBA" id="ARBA00004170"/>
    </source>
</evidence>
<evidence type="ECO:0000313" key="17">
    <source>
        <dbReference type="EMBL" id="MCD7472620.1"/>
    </source>
</evidence>
<feature type="domain" description="Disease resistance protein winged helix" evidence="16">
    <location>
        <begin position="1277"/>
        <end position="1346"/>
    </location>
</feature>
<keyword evidence="8" id="KW-0677">Repeat</keyword>
<proteinExistence type="inferred from homology"/>
<keyword evidence="9" id="KW-0547">Nucleotide-binding</keyword>
<evidence type="ECO:0000256" key="4">
    <source>
        <dbReference type="ARBA" id="ARBA00008894"/>
    </source>
</evidence>
<dbReference type="InterPro" id="IPR044974">
    <property type="entry name" value="Disease_R_plants"/>
</dbReference>
<feature type="domain" description="Late blight resistance protein R1A-like N-terminal" evidence="15">
    <location>
        <begin position="166"/>
        <end position="358"/>
    </location>
</feature>
<dbReference type="EMBL" id="JACEIK010001848">
    <property type="protein sequence ID" value="MCD7472620.1"/>
    <property type="molecule type" value="Genomic_DNA"/>
</dbReference>
<dbReference type="InterPro" id="IPR038005">
    <property type="entry name" value="RX-like_CC"/>
</dbReference>
<comment type="subcellular location">
    <subcellularLocation>
        <location evidence="3">Cytoplasm</location>
    </subcellularLocation>
    <subcellularLocation>
        <location evidence="2">Membrane</location>
        <topology evidence="2">Peripheral membrane protein</topology>
    </subcellularLocation>
</comment>
<evidence type="ECO:0000313" key="18">
    <source>
        <dbReference type="Proteomes" id="UP000823775"/>
    </source>
</evidence>
<dbReference type="Pfam" id="PF00931">
    <property type="entry name" value="NB-ARC"/>
    <property type="match status" value="1"/>
</dbReference>
<dbReference type="Pfam" id="PF12061">
    <property type="entry name" value="NB-LRR"/>
    <property type="match status" value="1"/>
</dbReference>
<dbReference type="PRINTS" id="PR00364">
    <property type="entry name" value="DISEASERSIST"/>
</dbReference>
<organism evidence="17 18">
    <name type="scientific">Datura stramonium</name>
    <name type="common">Jimsonweed</name>
    <name type="synonym">Common thornapple</name>
    <dbReference type="NCBI Taxonomy" id="4076"/>
    <lineage>
        <taxon>Eukaryota</taxon>
        <taxon>Viridiplantae</taxon>
        <taxon>Streptophyta</taxon>
        <taxon>Embryophyta</taxon>
        <taxon>Tracheophyta</taxon>
        <taxon>Spermatophyta</taxon>
        <taxon>Magnoliopsida</taxon>
        <taxon>eudicotyledons</taxon>
        <taxon>Gunneridae</taxon>
        <taxon>Pentapetalae</taxon>
        <taxon>asterids</taxon>
        <taxon>lamiids</taxon>
        <taxon>Solanales</taxon>
        <taxon>Solanaceae</taxon>
        <taxon>Solanoideae</taxon>
        <taxon>Datureae</taxon>
        <taxon>Datura</taxon>
    </lineage>
</organism>
<evidence type="ECO:0000256" key="8">
    <source>
        <dbReference type="ARBA" id="ARBA00022737"/>
    </source>
</evidence>
<keyword evidence="5" id="KW-0963">Cytoplasm</keyword>
<evidence type="ECO:0000256" key="13">
    <source>
        <dbReference type="ARBA" id="ARBA00023136"/>
    </source>
</evidence>
<evidence type="ECO:0000256" key="10">
    <source>
        <dbReference type="ARBA" id="ARBA00022821"/>
    </source>
</evidence>
<evidence type="ECO:0000259" key="15">
    <source>
        <dbReference type="Pfam" id="PF12061"/>
    </source>
</evidence>
<dbReference type="InterPro" id="IPR027417">
    <property type="entry name" value="P-loop_NTPase"/>
</dbReference>
<keyword evidence="12" id="KW-0175">Coiled coil</keyword>
<evidence type="ECO:0000256" key="9">
    <source>
        <dbReference type="ARBA" id="ARBA00022741"/>
    </source>
</evidence>
<evidence type="ECO:0000256" key="5">
    <source>
        <dbReference type="ARBA" id="ARBA00022490"/>
    </source>
</evidence>
<evidence type="ECO:0000256" key="3">
    <source>
        <dbReference type="ARBA" id="ARBA00004496"/>
    </source>
</evidence>
<keyword evidence="6" id="KW-0433">Leucine-rich repeat</keyword>
<evidence type="ECO:0000256" key="7">
    <source>
        <dbReference type="ARBA" id="ARBA00022667"/>
    </source>
</evidence>
<dbReference type="Gene3D" id="1.10.10.10">
    <property type="entry name" value="Winged helix-like DNA-binding domain superfamily/Winged helix DNA-binding domain"/>
    <property type="match status" value="1"/>
</dbReference>
<evidence type="ECO:0000259" key="16">
    <source>
        <dbReference type="Pfam" id="PF23559"/>
    </source>
</evidence>
<evidence type="ECO:0000256" key="1">
    <source>
        <dbReference type="ARBA" id="ARBA00002074"/>
    </source>
</evidence>
<dbReference type="InterPro" id="IPR002182">
    <property type="entry name" value="NB-ARC"/>
</dbReference>
<dbReference type="Gene3D" id="3.40.50.300">
    <property type="entry name" value="P-loop containing nucleotide triphosphate hydrolases"/>
    <property type="match status" value="1"/>
</dbReference>
<dbReference type="InterPro" id="IPR058922">
    <property type="entry name" value="WHD_DRP"/>
</dbReference>
<evidence type="ECO:0000256" key="11">
    <source>
        <dbReference type="ARBA" id="ARBA00022840"/>
    </source>
</evidence>
<comment type="function">
    <text evidence="1">Confers resistance to late blight (Phytophthora infestans) races carrying the avirulence gene Avr1. Resistance proteins guard the plant against pathogens that contain an appropriate avirulence protein via an indirect interaction with this avirulence protein. That triggers a defense system including the hypersensitive response, which restricts the pathogen growth.</text>
</comment>
<feature type="domain" description="NB-ARC" evidence="14">
    <location>
        <begin position="1024"/>
        <end position="1194"/>
    </location>
</feature>
<keyword evidence="18" id="KW-1185">Reference proteome</keyword>
<dbReference type="Gene3D" id="3.80.10.10">
    <property type="entry name" value="Ribonuclease Inhibitor"/>
    <property type="match status" value="1"/>
</dbReference>
<keyword evidence="7" id="KW-0381">Hypersensitive response</keyword>